<dbReference type="GO" id="GO:0004181">
    <property type="term" value="F:metallocarboxypeptidase activity"/>
    <property type="evidence" value="ECO:0007669"/>
    <property type="project" value="InterPro"/>
</dbReference>
<feature type="compositionally biased region" description="Low complexity" evidence="4">
    <location>
        <begin position="692"/>
        <end position="714"/>
    </location>
</feature>
<dbReference type="Pfam" id="PF00246">
    <property type="entry name" value="Peptidase_M14"/>
    <property type="match status" value="1"/>
</dbReference>
<dbReference type="PANTHER" id="PTHR12756">
    <property type="entry name" value="CYTOSOLIC CARBOXYPEPTIDASE"/>
    <property type="match status" value="1"/>
</dbReference>
<protein>
    <recommendedName>
        <fullName evidence="5">Peptidase M14 domain-containing protein</fullName>
    </recommendedName>
</protein>
<gene>
    <name evidence="6" type="ORF">FNF27_04857</name>
</gene>
<evidence type="ECO:0000259" key="5">
    <source>
        <dbReference type="PROSITE" id="PS52035"/>
    </source>
</evidence>
<comment type="cofactor">
    <cofactor evidence="1">
        <name>Zn(2+)</name>
        <dbReference type="ChEBI" id="CHEBI:29105"/>
    </cofactor>
</comment>
<organism evidence="6 7">
    <name type="scientific">Cafeteria roenbergensis</name>
    <name type="common">Marine flagellate</name>
    <dbReference type="NCBI Taxonomy" id="33653"/>
    <lineage>
        <taxon>Eukaryota</taxon>
        <taxon>Sar</taxon>
        <taxon>Stramenopiles</taxon>
        <taxon>Bigyra</taxon>
        <taxon>Opalozoa</taxon>
        <taxon>Bicosoecida</taxon>
        <taxon>Cafeteriaceae</taxon>
        <taxon>Cafeteria</taxon>
    </lineage>
</organism>
<dbReference type="PANTHER" id="PTHR12756:SF12">
    <property type="entry name" value="CYTOSOLIC CARBOXYPEPTIDASE-LIKE PROTEIN 5"/>
    <property type="match status" value="1"/>
</dbReference>
<evidence type="ECO:0000313" key="7">
    <source>
        <dbReference type="Proteomes" id="UP000322899"/>
    </source>
</evidence>
<dbReference type="SUPFAM" id="SSF53187">
    <property type="entry name" value="Zn-dependent exopeptidases"/>
    <property type="match status" value="1"/>
</dbReference>
<evidence type="ECO:0000256" key="3">
    <source>
        <dbReference type="PROSITE-ProRule" id="PRU01379"/>
    </source>
</evidence>
<name>A0A5A8EAH1_CAFRO</name>
<dbReference type="InterPro" id="IPR000834">
    <property type="entry name" value="Peptidase_M14"/>
</dbReference>
<feature type="domain" description="Peptidase M14" evidence="5">
    <location>
        <begin position="203"/>
        <end position="676"/>
    </location>
</feature>
<dbReference type="Proteomes" id="UP000322899">
    <property type="component" value="Unassembled WGS sequence"/>
</dbReference>
<feature type="region of interest" description="Disordered" evidence="4">
    <location>
        <begin position="1"/>
        <end position="23"/>
    </location>
</feature>
<evidence type="ECO:0000256" key="1">
    <source>
        <dbReference type="ARBA" id="ARBA00001947"/>
    </source>
</evidence>
<dbReference type="Gene3D" id="2.60.40.3120">
    <property type="match status" value="1"/>
</dbReference>
<feature type="compositionally biased region" description="Low complexity" evidence="4">
    <location>
        <begin position="480"/>
        <end position="494"/>
    </location>
</feature>
<comment type="similarity">
    <text evidence="2 3">Belongs to the peptidase M14 family.</text>
</comment>
<feature type="region of interest" description="Disordered" evidence="4">
    <location>
        <begin position="681"/>
        <end position="737"/>
    </location>
</feature>
<feature type="compositionally biased region" description="Low complexity" evidence="4">
    <location>
        <begin position="1"/>
        <end position="16"/>
    </location>
</feature>
<dbReference type="PROSITE" id="PS52035">
    <property type="entry name" value="PEPTIDASE_M14"/>
    <property type="match status" value="1"/>
</dbReference>
<accession>A0A5A8EAH1</accession>
<feature type="region of interest" description="Disordered" evidence="4">
    <location>
        <begin position="190"/>
        <end position="210"/>
    </location>
</feature>
<evidence type="ECO:0000256" key="2">
    <source>
        <dbReference type="ARBA" id="ARBA00005988"/>
    </source>
</evidence>
<dbReference type="AlphaFoldDB" id="A0A5A8EAH1"/>
<proteinExistence type="inferred from homology"/>
<dbReference type="EMBL" id="VLTO01000030">
    <property type="protein sequence ID" value="KAA0173707.1"/>
    <property type="molecule type" value="Genomic_DNA"/>
</dbReference>
<dbReference type="GO" id="GO:0008270">
    <property type="term" value="F:zinc ion binding"/>
    <property type="evidence" value="ECO:0007669"/>
    <property type="project" value="InterPro"/>
</dbReference>
<feature type="active site" description="Proton donor/acceptor" evidence="3">
    <location>
        <position position="652"/>
    </location>
</feature>
<feature type="compositionally biased region" description="Low complexity" evidence="4">
    <location>
        <begin position="190"/>
        <end position="200"/>
    </location>
</feature>
<dbReference type="GO" id="GO:0006508">
    <property type="term" value="P:proteolysis"/>
    <property type="evidence" value="ECO:0007669"/>
    <property type="project" value="InterPro"/>
</dbReference>
<dbReference type="InterPro" id="IPR050821">
    <property type="entry name" value="Cytosolic_carboxypeptidase"/>
</dbReference>
<feature type="region of interest" description="Disordered" evidence="4">
    <location>
        <begin position="465"/>
        <end position="565"/>
    </location>
</feature>
<feature type="compositionally biased region" description="Acidic residues" evidence="4">
    <location>
        <begin position="511"/>
        <end position="529"/>
    </location>
</feature>
<evidence type="ECO:0000256" key="4">
    <source>
        <dbReference type="SAM" id="MobiDB-lite"/>
    </source>
</evidence>
<comment type="caution">
    <text evidence="6">The sequence shown here is derived from an EMBL/GenBank/DDBJ whole genome shotgun (WGS) entry which is preliminary data.</text>
</comment>
<sequence length="737" mass="78235">MATEAGDAAATPAGDSAVGGGEPSEVRRFQVKRLTFCGDFDGANIALARASIDADGITEVYEVHVAPDCSGTKHEAEYKMWYHFSVEGGRPGQRARIAVANLNPMAKVYAQDLRPLVRVPSLSPSWERLAEPSSFEISGPRLRLTFAYTFGSAQPVHFALYFPFAYSDCQRLLRNIDFALGSEPSTAAAASRIRSGAAPPGRGPSGRSRLRARLRNTGDPSADIYYHRELLALSPEGRRVELLTVSSCLGRLAERLPHIDGLFPERGPRPHRFKAKPVVYIGARVHPGETAASYMLHGMLAFLLQPRNPYARALRNRFVFQVVPMVNPDGVARGHFRADIYGGNLNRQYANPSPTKQPSIFAIRAVLKQACAHFSPVPLEGGARGGGTPVFAYIDLHGFTARHGCYVIGNALPPHRESRSLMLAQLLQLYAPQFNANACAFGRGKRGQGPKRALYGTPFGQLVPSTLTPAAGQSDGGGRTSAAGAPAAGAATAGAGEGTEAGGEDGGATAGDEDGDGDGDGDEDEEDGADAAATHRSEAEDDEDAAALADAARREGRSSPPLVDGRWLEHECYPGELARLHDPFSTPPNVLQPGELAGPASARLSEAEAGRVSRDWSAMKARITGKTEGTKDGTGRVCAMRDFGVQHCYTVECSCNLLPHRRVYDRIYAASHLHHCTDDGHHASAHGEIDPDALAARPPSPPAGAGRPAAAPEPQWAEGSPSLCWTSAAGRGASSPE</sequence>
<reference evidence="6 7" key="1">
    <citation type="submission" date="2019-07" db="EMBL/GenBank/DDBJ databases">
        <title>Genomes of Cafeteria roenbergensis.</title>
        <authorList>
            <person name="Fischer M.G."/>
            <person name="Hackl T."/>
            <person name="Roman M."/>
        </authorList>
    </citation>
    <scope>NUCLEOTIDE SEQUENCE [LARGE SCALE GENOMIC DNA]</scope>
    <source>
        <strain evidence="6 7">E4-10P</strain>
    </source>
</reference>
<dbReference type="Gene3D" id="3.40.630.10">
    <property type="entry name" value="Zn peptidases"/>
    <property type="match status" value="1"/>
</dbReference>
<evidence type="ECO:0000313" key="6">
    <source>
        <dbReference type="EMBL" id="KAA0173707.1"/>
    </source>
</evidence>
<feature type="compositionally biased region" description="Gly residues" evidence="4">
    <location>
        <begin position="495"/>
        <end position="509"/>
    </location>
</feature>
<dbReference type="OrthoDB" id="10253041at2759"/>